<gene>
    <name evidence="16" type="ORF">KOW79_017700</name>
</gene>
<sequence length="1277" mass="145906">MLDPSSSEEEDEVVEEERKTAAVAAPKAAGSARVSSSRSSQSASGLQTSRSGHARPSSPGPAAGGDKEKDDVEKMQREEEERKKRLQVYVFVMRCIAYPFNAKQPTDMARRQQKISKQHLQVVKERFQAFLNGDTQIVADEAFINAVQSYYEVFLKSDRVSRMVQSGGCSANDSREVFKKHIEKRVRSLPEIDGLSKETVLSSWMAKFDTIYRGEEDPRKHQQRITASAASELILSKDQLYEMFQQILGIKKFEHQLLYNACQLDNPDEQAAQIRRELDGRLQMADQIAKAGKFPKFVSKDMEALYIEELKSSVNLLMANLESMPVSKGGEFKLQKLKRGHNTSIIDMGQEDENQLSKSDVVLSFTLEVVIMEVQGLKSLAPNRIVYCTMEVEGGQKLQTDQAEASKPTWGTQGDFTTTHPLPVVKVKLFTESTGVLALEDKELGRVVLHPTPNSPKQSELHKMTVSKGCPDSDLRIKLAVRMDKPQNMKHCGYLWAIGKNVWKRWKKRFFVLVQVSQYTFAMCSYREKKAEPVELLQLDGYTVDYTDPQPGLDGGRTFFNAVKEGDTVIFASDDEQDRILWVQAMYRATGQSHKPIPPTQVQKLNAKGGTAPQLDAPISQFYADRAQKHGMDEFISANPCNFDHASLFEMVQRLTLDHRLNDSYSCLGWFSPGQVFVLDEYCARNGVRGCHRHLCYLSDLLERAENGAMIDPTLLHYSFAFCASHVHGNRPDGIGTVTVEERERFEEIKERLRVLLENQITHFRYCFPFGRPEGALKATLSLLERVLMKDIVTPVPQEDVKAVIRNCLEQAALVNYQRLSEYAKVEGKKREMYEHPVYCLASQVMDLTIQNVGRLVTPAKKLEDTLRLAELVIEVLQQNEEHHAEAFAWWSDLMVEHAETFLSLYAVDMDAALEVQPPDSWDSFPLFQLLNDYLRLDYNLCNGKFHKHLQDLYAPLVVRYVDLMESSIAQSIHRGFERESWEPVNNGSGTSEDLFWKLDALQTFIRDLHWPEEEFAKHLEMRLKLMSSDMIESCVKRTRVAFEVKLQKSSRTTDFRVPQSICTMFNVMVDARAQSAKLCAMELGQERQYHSQIDNLIEETVKEMITLLVAKFVVILESVLAKLSRYDEGTLFSSFLSFTVKAASKYVDVPKPSMDVADAYVTFVRHSQDILRDKVNEEMYIERLFDQWYTSTMNLLGTWLTDRMDLQLHLYQLKILIRIVKKKYRDFRLQGVLDSTLNSKMYETVKNRLMLEEATASVRDGGMQGISMKDSDEEDN</sequence>
<evidence type="ECO:0000256" key="11">
    <source>
        <dbReference type="ARBA" id="ARBA00034103"/>
    </source>
</evidence>
<feature type="region of interest" description="Disordered" evidence="12">
    <location>
        <begin position="1"/>
        <end position="79"/>
    </location>
</feature>
<evidence type="ECO:0000256" key="7">
    <source>
        <dbReference type="ARBA" id="ARBA00023018"/>
    </source>
</evidence>
<accession>A0A9D3N9F8</accession>
<dbReference type="GO" id="GO:0098978">
    <property type="term" value="C:glutamatergic synapse"/>
    <property type="evidence" value="ECO:0007669"/>
    <property type="project" value="TreeGrafter"/>
</dbReference>
<dbReference type="GO" id="GO:0030659">
    <property type="term" value="C:cytoplasmic vesicle membrane"/>
    <property type="evidence" value="ECO:0007669"/>
    <property type="project" value="UniProtKB-SubCell"/>
</dbReference>
<dbReference type="InterPro" id="IPR000008">
    <property type="entry name" value="C2_dom"/>
</dbReference>
<proteinExistence type="predicted"/>
<dbReference type="SMART" id="SM00233">
    <property type="entry name" value="PH"/>
    <property type="match status" value="1"/>
</dbReference>
<keyword evidence="17" id="KW-1185">Reference proteome</keyword>
<dbReference type="InterPro" id="IPR057457">
    <property type="entry name" value="CAPS_C2"/>
</dbReference>
<evidence type="ECO:0000256" key="2">
    <source>
        <dbReference type="ARBA" id="ARBA00022448"/>
    </source>
</evidence>
<dbReference type="GO" id="GO:1990504">
    <property type="term" value="P:dense core granule exocytosis"/>
    <property type="evidence" value="ECO:0007669"/>
    <property type="project" value="InterPro"/>
</dbReference>
<evidence type="ECO:0000259" key="13">
    <source>
        <dbReference type="PROSITE" id="PS50003"/>
    </source>
</evidence>
<dbReference type="PROSITE" id="PS50003">
    <property type="entry name" value="PH_DOMAIN"/>
    <property type="match status" value="1"/>
</dbReference>
<name>A0A9D3N9F8_9TELE</name>
<dbReference type="FunFam" id="2.30.29.30:FF:000007">
    <property type="entry name" value="Calcium-dependent secretion activator 2 isoform B"/>
    <property type="match status" value="1"/>
</dbReference>
<dbReference type="CDD" id="cd01234">
    <property type="entry name" value="PH_CADPS"/>
    <property type="match status" value="1"/>
</dbReference>
<evidence type="ECO:0000259" key="14">
    <source>
        <dbReference type="PROSITE" id="PS50004"/>
    </source>
</evidence>
<reference evidence="16 17" key="1">
    <citation type="submission" date="2021-06" db="EMBL/GenBank/DDBJ databases">
        <title>Chromosome-level genome assembly of the red-tail catfish (Hemibagrus wyckioides).</title>
        <authorList>
            <person name="Shao F."/>
        </authorList>
    </citation>
    <scope>NUCLEOTIDE SEQUENCE [LARGE SCALE GENOMIC DNA]</scope>
    <source>
        <strain evidence="16">EC202008001</strain>
        <tissue evidence="16">Blood</tissue>
    </source>
</reference>
<feature type="domain" description="MHD1" evidence="15">
    <location>
        <begin position="908"/>
        <end position="1039"/>
    </location>
</feature>
<protein>
    <recommendedName>
        <fullName evidence="18">Calcium-dependent secretion activator 1</fullName>
    </recommendedName>
</protein>
<dbReference type="SUPFAM" id="SSF50729">
    <property type="entry name" value="PH domain-like"/>
    <property type="match status" value="1"/>
</dbReference>
<evidence type="ECO:0000256" key="10">
    <source>
        <dbReference type="ARBA" id="ARBA00023329"/>
    </source>
</evidence>
<dbReference type="Gene3D" id="1.10.357.50">
    <property type="match status" value="1"/>
</dbReference>
<feature type="domain" description="C2" evidence="14">
    <location>
        <begin position="347"/>
        <end position="465"/>
    </location>
</feature>
<keyword evidence="4" id="KW-0479">Metal-binding</keyword>
<keyword evidence="10" id="KW-0968">Cytoplasmic vesicle</keyword>
<keyword evidence="5" id="KW-0106">Calcium</keyword>
<keyword evidence="6" id="KW-0653">Protein transport</keyword>
<dbReference type="PROSITE" id="PS51258">
    <property type="entry name" value="MHD1"/>
    <property type="match status" value="1"/>
</dbReference>
<dbReference type="GO" id="GO:0045921">
    <property type="term" value="P:positive regulation of exocytosis"/>
    <property type="evidence" value="ECO:0007669"/>
    <property type="project" value="TreeGrafter"/>
</dbReference>
<evidence type="ECO:0000256" key="1">
    <source>
        <dbReference type="ARBA" id="ARBA00004156"/>
    </source>
</evidence>
<dbReference type="InterPro" id="IPR014770">
    <property type="entry name" value="Munc13_1"/>
</dbReference>
<dbReference type="InterPro" id="IPR033227">
    <property type="entry name" value="CAPS"/>
</dbReference>
<dbReference type="InterPro" id="IPR010439">
    <property type="entry name" value="MUN_dom"/>
</dbReference>
<dbReference type="PANTHER" id="PTHR12166:SF6">
    <property type="entry name" value="CALCIUM-DEPENDENT SECRETION ACTIVATOR 1"/>
    <property type="match status" value="1"/>
</dbReference>
<dbReference type="GO" id="GO:0098793">
    <property type="term" value="C:presynapse"/>
    <property type="evidence" value="ECO:0007669"/>
    <property type="project" value="GOC"/>
</dbReference>
<dbReference type="GO" id="GO:0008289">
    <property type="term" value="F:lipid binding"/>
    <property type="evidence" value="ECO:0007669"/>
    <property type="project" value="UniProtKB-KW"/>
</dbReference>
<evidence type="ECO:0000256" key="5">
    <source>
        <dbReference type="ARBA" id="ARBA00022837"/>
    </source>
</evidence>
<dbReference type="InterPro" id="IPR035892">
    <property type="entry name" value="C2_domain_sf"/>
</dbReference>
<dbReference type="GO" id="GO:0016079">
    <property type="term" value="P:synaptic vesicle exocytosis"/>
    <property type="evidence" value="ECO:0007669"/>
    <property type="project" value="InterPro"/>
</dbReference>
<dbReference type="InterPro" id="IPR011993">
    <property type="entry name" value="PH-like_dom_sf"/>
</dbReference>
<evidence type="ECO:0000256" key="12">
    <source>
        <dbReference type="SAM" id="MobiDB-lite"/>
    </source>
</evidence>
<dbReference type="OrthoDB" id="10063282at2759"/>
<dbReference type="GO" id="GO:0046872">
    <property type="term" value="F:metal ion binding"/>
    <property type="evidence" value="ECO:0007669"/>
    <property type="project" value="UniProtKB-KW"/>
</dbReference>
<evidence type="ECO:0000313" key="16">
    <source>
        <dbReference type="EMBL" id="KAG7319226.1"/>
    </source>
</evidence>
<evidence type="ECO:0000259" key="15">
    <source>
        <dbReference type="PROSITE" id="PS51258"/>
    </source>
</evidence>
<keyword evidence="3" id="KW-0268">Exocytosis</keyword>
<dbReference type="AlphaFoldDB" id="A0A9D3N9F8"/>
<dbReference type="EMBL" id="JAHKSW010000021">
    <property type="protein sequence ID" value="KAG7319226.1"/>
    <property type="molecule type" value="Genomic_DNA"/>
</dbReference>
<organism evidence="16 17">
    <name type="scientific">Hemibagrus wyckioides</name>
    <dbReference type="NCBI Taxonomy" id="337641"/>
    <lineage>
        <taxon>Eukaryota</taxon>
        <taxon>Metazoa</taxon>
        <taxon>Chordata</taxon>
        <taxon>Craniata</taxon>
        <taxon>Vertebrata</taxon>
        <taxon>Euteleostomi</taxon>
        <taxon>Actinopterygii</taxon>
        <taxon>Neopterygii</taxon>
        <taxon>Teleostei</taxon>
        <taxon>Ostariophysi</taxon>
        <taxon>Siluriformes</taxon>
        <taxon>Bagridae</taxon>
        <taxon>Hemibagrus</taxon>
    </lineage>
</organism>
<dbReference type="FunFam" id="1.10.357.50:FF:000002">
    <property type="entry name" value="calcium-dependent secretion activator 2 isoform X7"/>
    <property type="match status" value="1"/>
</dbReference>
<dbReference type="Pfam" id="PF06292">
    <property type="entry name" value="MUN"/>
    <property type="match status" value="2"/>
</dbReference>
<feature type="compositionally biased region" description="Low complexity" evidence="12">
    <location>
        <begin position="21"/>
        <end position="51"/>
    </location>
</feature>
<dbReference type="InterPro" id="IPR001849">
    <property type="entry name" value="PH_domain"/>
</dbReference>
<feature type="domain" description="PH" evidence="13">
    <location>
        <begin position="488"/>
        <end position="591"/>
    </location>
</feature>
<dbReference type="PANTHER" id="PTHR12166">
    <property type="entry name" value="CALCIUM-DEPENDENT SECRETION ACTIVATOR"/>
    <property type="match status" value="1"/>
</dbReference>
<comment type="caution">
    <text evidence="16">The sequence shown here is derived from an EMBL/GenBank/DDBJ whole genome shotgun (WGS) entry which is preliminary data.</text>
</comment>
<dbReference type="Proteomes" id="UP000824219">
    <property type="component" value="Linkage Group LG21"/>
</dbReference>
<feature type="compositionally biased region" description="Acidic residues" evidence="12">
    <location>
        <begin position="1"/>
        <end position="15"/>
    </location>
</feature>
<dbReference type="Pfam" id="PF00169">
    <property type="entry name" value="PH"/>
    <property type="match status" value="1"/>
</dbReference>
<dbReference type="SMART" id="SM01145">
    <property type="entry name" value="DUF1041"/>
    <property type="match status" value="1"/>
</dbReference>
<evidence type="ECO:0008006" key="18">
    <source>
        <dbReference type="Google" id="ProtNLM"/>
    </source>
</evidence>
<evidence type="ECO:0000256" key="4">
    <source>
        <dbReference type="ARBA" id="ARBA00022723"/>
    </source>
</evidence>
<keyword evidence="8" id="KW-0446">Lipid-binding</keyword>
<evidence type="ECO:0000256" key="9">
    <source>
        <dbReference type="ARBA" id="ARBA00023136"/>
    </source>
</evidence>
<dbReference type="Gene3D" id="2.30.29.30">
    <property type="entry name" value="Pleckstrin-homology domain (PH domain)/Phosphotyrosine-binding domain (PTB)"/>
    <property type="match status" value="1"/>
</dbReference>
<keyword evidence="2" id="KW-0813">Transport</keyword>
<keyword evidence="9" id="KW-0472">Membrane</keyword>
<feature type="compositionally biased region" description="Basic and acidic residues" evidence="12">
    <location>
        <begin position="65"/>
        <end position="79"/>
    </location>
</feature>
<evidence type="ECO:0000256" key="6">
    <source>
        <dbReference type="ARBA" id="ARBA00022927"/>
    </source>
</evidence>
<keyword evidence="7" id="KW-0770">Synapse</keyword>
<dbReference type="GO" id="GO:0015031">
    <property type="term" value="P:protein transport"/>
    <property type="evidence" value="ECO:0007669"/>
    <property type="project" value="UniProtKB-KW"/>
</dbReference>
<dbReference type="PROSITE" id="PS50004">
    <property type="entry name" value="C2"/>
    <property type="match status" value="1"/>
</dbReference>
<comment type="subcellular location">
    <subcellularLocation>
        <location evidence="1">Cytoplasmic vesicle membrane</location>
    </subcellularLocation>
    <subcellularLocation>
        <location evidence="11">Synapse</location>
    </subcellularLocation>
</comment>
<dbReference type="SUPFAM" id="SSF49562">
    <property type="entry name" value="C2 domain (Calcium/lipid-binding domain, CaLB)"/>
    <property type="match status" value="1"/>
</dbReference>
<evidence type="ECO:0000256" key="8">
    <source>
        <dbReference type="ARBA" id="ARBA00023121"/>
    </source>
</evidence>
<dbReference type="Pfam" id="PF25341">
    <property type="entry name" value="C2_CAPS"/>
    <property type="match status" value="1"/>
</dbReference>
<evidence type="ECO:0000256" key="3">
    <source>
        <dbReference type="ARBA" id="ARBA00022483"/>
    </source>
</evidence>
<evidence type="ECO:0000313" key="17">
    <source>
        <dbReference type="Proteomes" id="UP000824219"/>
    </source>
</evidence>